<dbReference type="GO" id="GO:0070593">
    <property type="term" value="P:dendrite self-avoidance"/>
    <property type="evidence" value="ECO:0007669"/>
    <property type="project" value="TreeGrafter"/>
</dbReference>
<dbReference type="SUPFAM" id="SSF48726">
    <property type="entry name" value="Immunoglobulin"/>
    <property type="match status" value="1"/>
</dbReference>
<name>A0A0N4VKY1_ENTVE</name>
<reference evidence="7" key="1">
    <citation type="submission" date="2017-02" db="UniProtKB">
        <authorList>
            <consortium name="WormBaseParasite"/>
        </authorList>
    </citation>
    <scope>IDENTIFICATION</scope>
</reference>
<dbReference type="SMART" id="SM00408">
    <property type="entry name" value="IGc2"/>
    <property type="match status" value="1"/>
</dbReference>
<dbReference type="EMBL" id="UXUI01011245">
    <property type="protein sequence ID" value="VDD96076.1"/>
    <property type="molecule type" value="Genomic_DNA"/>
</dbReference>
<feature type="domain" description="Ig-like" evidence="4">
    <location>
        <begin position="53"/>
        <end position="148"/>
    </location>
</feature>
<evidence type="ECO:0000256" key="3">
    <source>
        <dbReference type="SAM" id="Phobius"/>
    </source>
</evidence>
<evidence type="ECO:0000256" key="2">
    <source>
        <dbReference type="ARBA" id="ARBA00023319"/>
    </source>
</evidence>
<dbReference type="CDD" id="cd00096">
    <property type="entry name" value="Ig"/>
    <property type="match status" value="1"/>
</dbReference>
<gene>
    <name evidence="5" type="ORF">EVEC_LOCUS10827</name>
</gene>
<dbReference type="Proteomes" id="UP000274131">
    <property type="component" value="Unassembled WGS sequence"/>
</dbReference>
<accession>A0A0N4VKY1</accession>
<keyword evidence="2" id="KW-0393">Immunoglobulin domain</keyword>
<dbReference type="PANTHER" id="PTHR10075">
    <property type="entry name" value="BASIGIN RELATED"/>
    <property type="match status" value="1"/>
</dbReference>
<reference evidence="5 6" key="2">
    <citation type="submission" date="2018-10" db="EMBL/GenBank/DDBJ databases">
        <authorList>
            <consortium name="Pathogen Informatics"/>
        </authorList>
    </citation>
    <scope>NUCLEOTIDE SEQUENCE [LARGE SCALE GENOMIC DNA]</scope>
</reference>
<dbReference type="InterPro" id="IPR007110">
    <property type="entry name" value="Ig-like_dom"/>
</dbReference>
<keyword evidence="1" id="KW-0677">Repeat</keyword>
<dbReference type="OrthoDB" id="6244967at2759"/>
<keyword evidence="3" id="KW-0472">Membrane</keyword>
<dbReference type="PROSITE" id="PS50835">
    <property type="entry name" value="IG_LIKE"/>
    <property type="match status" value="2"/>
</dbReference>
<evidence type="ECO:0000313" key="6">
    <source>
        <dbReference type="Proteomes" id="UP000274131"/>
    </source>
</evidence>
<keyword evidence="3" id="KW-0812">Transmembrane</keyword>
<feature type="domain" description="Ig-like" evidence="4">
    <location>
        <begin position="158"/>
        <end position="191"/>
    </location>
</feature>
<evidence type="ECO:0000313" key="7">
    <source>
        <dbReference type="WBParaSite" id="EVEC_0001152801-mRNA-1"/>
    </source>
</evidence>
<protein>
    <submittedName>
        <fullName evidence="7">Ig-like domain-containing protein</fullName>
    </submittedName>
</protein>
<evidence type="ECO:0000259" key="4">
    <source>
        <dbReference type="PROSITE" id="PS50835"/>
    </source>
</evidence>
<feature type="transmembrane region" description="Helical" evidence="3">
    <location>
        <begin position="12"/>
        <end position="35"/>
    </location>
</feature>
<dbReference type="InterPro" id="IPR003598">
    <property type="entry name" value="Ig_sub2"/>
</dbReference>
<dbReference type="PANTHER" id="PTHR10075:SF100">
    <property type="entry name" value="FASCICLIN-2"/>
    <property type="match status" value="1"/>
</dbReference>
<dbReference type="InterPro" id="IPR003599">
    <property type="entry name" value="Ig_sub"/>
</dbReference>
<dbReference type="Gene3D" id="2.60.40.10">
    <property type="entry name" value="Immunoglobulins"/>
    <property type="match status" value="1"/>
</dbReference>
<dbReference type="STRING" id="51028.A0A0N4VKY1"/>
<dbReference type="GO" id="GO:0098632">
    <property type="term" value="F:cell-cell adhesion mediator activity"/>
    <property type="evidence" value="ECO:0007669"/>
    <property type="project" value="TreeGrafter"/>
</dbReference>
<dbReference type="WBParaSite" id="EVEC_0001152801-mRNA-1">
    <property type="protein sequence ID" value="EVEC_0001152801-mRNA-1"/>
    <property type="gene ID" value="EVEC_0001152801"/>
</dbReference>
<dbReference type="SMART" id="SM00409">
    <property type="entry name" value="IG"/>
    <property type="match status" value="1"/>
</dbReference>
<evidence type="ECO:0000313" key="5">
    <source>
        <dbReference type="EMBL" id="VDD96076.1"/>
    </source>
</evidence>
<sequence length="199" mass="21862">MQAVLVVDKAVMAVAFSLAAISVFSIIPLGSYARIDFSKAPFPPRFVHEQNDPVVYFILENDSTQPSDTSAIDLKIPTLRCKAEAIPAPQYKWYKNGTLLDLEAFDERIKRHEGEGTISFTKVSKEDEGDYVCKASNDNGTAVSETVSLQLAYILFFPNSLKITTIAVEEGEPFSFNCTAPNSNPKSKVGWTLMVLVSG</sequence>
<evidence type="ECO:0000256" key="1">
    <source>
        <dbReference type="ARBA" id="ARBA00022737"/>
    </source>
</evidence>
<dbReference type="GO" id="GO:0007411">
    <property type="term" value="P:axon guidance"/>
    <property type="evidence" value="ECO:0007669"/>
    <property type="project" value="TreeGrafter"/>
</dbReference>
<dbReference type="GO" id="GO:0007156">
    <property type="term" value="P:homophilic cell adhesion via plasma membrane adhesion molecules"/>
    <property type="evidence" value="ECO:0007669"/>
    <property type="project" value="TreeGrafter"/>
</dbReference>
<dbReference type="GO" id="GO:0030424">
    <property type="term" value="C:axon"/>
    <property type="evidence" value="ECO:0007669"/>
    <property type="project" value="TreeGrafter"/>
</dbReference>
<proteinExistence type="predicted"/>
<keyword evidence="6" id="KW-1185">Reference proteome</keyword>
<dbReference type="AlphaFoldDB" id="A0A0N4VKY1"/>
<dbReference type="InterPro" id="IPR013783">
    <property type="entry name" value="Ig-like_fold"/>
</dbReference>
<keyword evidence="3" id="KW-1133">Transmembrane helix</keyword>
<dbReference type="InterPro" id="IPR036179">
    <property type="entry name" value="Ig-like_dom_sf"/>
</dbReference>
<organism evidence="7">
    <name type="scientific">Enterobius vermicularis</name>
    <name type="common">Human pinworm</name>
    <dbReference type="NCBI Taxonomy" id="51028"/>
    <lineage>
        <taxon>Eukaryota</taxon>
        <taxon>Metazoa</taxon>
        <taxon>Ecdysozoa</taxon>
        <taxon>Nematoda</taxon>
        <taxon>Chromadorea</taxon>
        <taxon>Rhabditida</taxon>
        <taxon>Spirurina</taxon>
        <taxon>Oxyuridomorpha</taxon>
        <taxon>Oxyuroidea</taxon>
        <taxon>Oxyuridae</taxon>
        <taxon>Enterobius</taxon>
    </lineage>
</organism>
<dbReference type="GO" id="GO:0005886">
    <property type="term" value="C:plasma membrane"/>
    <property type="evidence" value="ECO:0007669"/>
    <property type="project" value="TreeGrafter"/>
</dbReference>
<dbReference type="Pfam" id="PF13927">
    <property type="entry name" value="Ig_3"/>
    <property type="match status" value="1"/>
</dbReference>